<name>A0ABY4AKB7_9BURK</name>
<proteinExistence type="predicted"/>
<dbReference type="SUPFAM" id="SSF46955">
    <property type="entry name" value="Putative DNA-binding domain"/>
    <property type="match status" value="1"/>
</dbReference>
<evidence type="ECO:0000313" key="3">
    <source>
        <dbReference type="Proteomes" id="UP000831607"/>
    </source>
</evidence>
<organism evidence="2 3">
    <name type="scientific">Orrella daihaiensis</name>
    <dbReference type="NCBI Taxonomy" id="2782176"/>
    <lineage>
        <taxon>Bacteria</taxon>
        <taxon>Pseudomonadati</taxon>
        <taxon>Pseudomonadota</taxon>
        <taxon>Betaproteobacteria</taxon>
        <taxon>Burkholderiales</taxon>
        <taxon>Alcaligenaceae</taxon>
        <taxon>Orrella</taxon>
    </lineage>
</organism>
<evidence type="ECO:0000313" key="2">
    <source>
        <dbReference type="EMBL" id="UOD49835.1"/>
    </source>
</evidence>
<dbReference type="InterPro" id="IPR010093">
    <property type="entry name" value="SinI_DNA-bd"/>
</dbReference>
<keyword evidence="3" id="KW-1185">Reference proteome</keyword>
<dbReference type="Gene3D" id="1.10.10.10">
    <property type="entry name" value="Winged helix-like DNA-binding domain superfamily/Winged helix DNA-binding domain"/>
    <property type="match status" value="1"/>
</dbReference>
<dbReference type="NCBIfam" id="TIGR01764">
    <property type="entry name" value="excise"/>
    <property type="match status" value="1"/>
</dbReference>
<dbReference type="InterPro" id="IPR036388">
    <property type="entry name" value="WH-like_DNA-bd_sf"/>
</dbReference>
<dbReference type="EMBL" id="CP063982">
    <property type="protein sequence ID" value="UOD49835.1"/>
    <property type="molecule type" value="Genomic_DNA"/>
</dbReference>
<sequence length="67" mass="7650">MTSQAESPEIFTVKQVADYLKVTQRTIYRLAAAKKIPAFKVGGTWRFSRADIERWIEQQSSVSGFQP</sequence>
<dbReference type="InterPro" id="IPR041657">
    <property type="entry name" value="HTH_17"/>
</dbReference>
<dbReference type="RefSeq" id="WP_243478080.1">
    <property type="nucleotide sequence ID" value="NZ_CP063982.1"/>
</dbReference>
<gene>
    <name evidence="2" type="ORF">DHf2319_10315</name>
</gene>
<dbReference type="InterPro" id="IPR009061">
    <property type="entry name" value="DNA-bd_dom_put_sf"/>
</dbReference>
<dbReference type="NCBIfam" id="NF047737">
    <property type="entry name" value="antiphage_MADS1"/>
    <property type="match status" value="1"/>
</dbReference>
<protein>
    <submittedName>
        <fullName evidence="2">Helix-turn-helix domain-containing protein</fullName>
    </submittedName>
</protein>
<dbReference type="Proteomes" id="UP000831607">
    <property type="component" value="Chromosome"/>
</dbReference>
<feature type="domain" description="Helix-turn-helix" evidence="1">
    <location>
        <begin position="11"/>
        <end position="60"/>
    </location>
</feature>
<evidence type="ECO:0000259" key="1">
    <source>
        <dbReference type="Pfam" id="PF12728"/>
    </source>
</evidence>
<reference evidence="2 3" key="1">
    <citation type="submission" date="2020-11" db="EMBL/GenBank/DDBJ databases">
        <title>Algicoccus daihaiensis sp.nov., isolated from Daihai Lake in Inner Mongolia.</title>
        <authorList>
            <person name="Kai J."/>
        </authorList>
    </citation>
    <scope>NUCLEOTIDE SEQUENCE [LARGE SCALE GENOMIC DNA]</scope>
    <source>
        <strain evidence="3">f23</strain>
    </source>
</reference>
<dbReference type="Pfam" id="PF12728">
    <property type="entry name" value="HTH_17"/>
    <property type="match status" value="1"/>
</dbReference>
<accession>A0ABY4AKB7</accession>